<dbReference type="CDD" id="cd23422">
    <property type="entry name" value="beta-trefoil_Ricin_MPL_CNL"/>
    <property type="match status" value="1"/>
</dbReference>
<evidence type="ECO:0000256" key="1">
    <source>
        <dbReference type="SAM" id="MobiDB-lite"/>
    </source>
</evidence>
<feature type="region of interest" description="Disordered" evidence="1">
    <location>
        <begin position="1"/>
        <end position="56"/>
    </location>
</feature>
<name>A0A8H4VW08_9AGAR</name>
<feature type="compositionally biased region" description="Low complexity" evidence="1">
    <location>
        <begin position="43"/>
        <end position="54"/>
    </location>
</feature>
<gene>
    <name evidence="2" type="ORF">D9613_009500</name>
</gene>
<evidence type="ECO:0000313" key="3">
    <source>
        <dbReference type="Proteomes" id="UP000521872"/>
    </source>
</evidence>
<dbReference type="AlphaFoldDB" id="A0A8H4VW08"/>
<sequence>MAQTRSTRTEDSDWESVATSNSDSTTMFDTPLTSMPTLDRSSSESTSESVQQSQKIEEKSINGGVYYIASKENQDMVLDVAGYDEETVLAYNKHGGDNQKWLFKKLGQGYSIQSMLPKQRELYLSIHAGSLDGGGMIVSPFPVSWEVEEDEFEQNTWKIKWPDSPFSFTQDSINKNSVQLLPSDTSSIFRTNQLWKLIPAEPLASRSPAGPAEYSVETNTTVGPLTSQPAVVSSADTIVDVEGLKLGGNGEMSITTTTTTVTTSVTKVKRIGMP</sequence>
<protein>
    <recommendedName>
        <fullName evidence="4">Ricin B lectin domain-containing protein</fullName>
    </recommendedName>
</protein>
<keyword evidence="3" id="KW-1185">Reference proteome</keyword>
<proteinExistence type="predicted"/>
<dbReference type="EMBL" id="JAACJL010000002">
    <property type="protein sequence ID" value="KAF4621989.1"/>
    <property type="molecule type" value="Genomic_DNA"/>
</dbReference>
<reference evidence="2 3" key="1">
    <citation type="submission" date="2019-12" db="EMBL/GenBank/DDBJ databases">
        <authorList>
            <person name="Floudas D."/>
            <person name="Bentzer J."/>
            <person name="Ahren D."/>
            <person name="Johansson T."/>
            <person name="Persson P."/>
            <person name="Tunlid A."/>
        </authorList>
    </citation>
    <scope>NUCLEOTIDE SEQUENCE [LARGE SCALE GENOMIC DNA]</scope>
    <source>
        <strain evidence="2 3">CBS 102.39</strain>
    </source>
</reference>
<dbReference type="SUPFAM" id="SSF50370">
    <property type="entry name" value="Ricin B-like lectins"/>
    <property type="match status" value="1"/>
</dbReference>
<dbReference type="Proteomes" id="UP000521872">
    <property type="component" value="Unassembled WGS sequence"/>
</dbReference>
<feature type="compositionally biased region" description="Polar residues" evidence="1">
    <location>
        <begin position="17"/>
        <end position="40"/>
    </location>
</feature>
<evidence type="ECO:0008006" key="4">
    <source>
        <dbReference type="Google" id="ProtNLM"/>
    </source>
</evidence>
<dbReference type="InterPro" id="IPR035992">
    <property type="entry name" value="Ricin_B-like_lectins"/>
</dbReference>
<organism evidence="2 3">
    <name type="scientific">Agrocybe pediades</name>
    <dbReference type="NCBI Taxonomy" id="84607"/>
    <lineage>
        <taxon>Eukaryota</taxon>
        <taxon>Fungi</taxon>
        <taxon>Dikarya</taxon>
        <taxon>Basidiomycota</taxon>
        <taxon>Agaricomycotina</taxon>
        <taxon>Agaricomycetes</taxon>
        <taxon>Agaricomycetidae</taxon>
        <taxon>Agaricales</taxon>
        <taxon>Agaricineae</taxon>
        <taxon>Strophariaceae</taxon>
        <taxon>Agrocybe</taxon>
    </lineage>
</organism>
<dbReference type="Gene3D" id="2.80.10.50">
    <property type="match status" value="1"/>
</dbReference>
<comment type="caution">
    <text evidence="2">The sequence shown here is derived from an EMBL/GenBank/DDBJ whole genome shotgun (WGS) entry which is preliminary data.</text>
</comment>
<accession>A0A8H4VW08</accession>
<evidence type="ECO:0000313" key="2">
    <source>
        <dbReference type="EMBL" id="KAF4621989.1"/>
    </source>
</evidence>